<accession>A0A1X7VML6</accession>
<feature type="transmembrane region" description="Helical" evidence="6">
    <location>
        <begin position="7"/>
        <end position="25"/>
    </location>
</feature>
<evidence type="ECO:0000259" key="7">
    <source>
        <dbReference type="Pfam" id="PF09258"/>
    </source>
</evidence>
<dbReference type="Pfam" id="PF09258">
    <property type="entry name" value="Glyco_transf_64"/>
    <property type="match status" value="1"/>
</dbReference>
<evidence type="ECO:0000256" key="3">
    <source>
        <dbReference type="ARBA" id="ARBA00022679"/>
    </source>
</evidence>
<keyword evidence="4 6" id="KW-0472">Membrane</keyword>
<dbReference type="InterPro" id="IPR029044">
    <property type="entry name" value="Nucleotide-diphossugar_trans"/>
</dbReference>
<evidence type="ECO:0000256" key="2">
    <source>
        <dbReference type="ARBA" id="ARBA00010271"/>
    </source>
</evidence>
<dbReference type="GO" id="GO:1901135">
    <property type="term" value="P:carbohydrate derivative metabolic process"/>
    <property type="evidence" value="ECO:0007669"/>
    <property type="project" value="UniProtKB-ARBA"/>
</dbReference>
<keyword evidence="9" id="KW-1185">Reference proteome</keyword>
<dbReference type="GO" id="GO:0016757">
    <property type="term" value="F:glycosyltransferase activity"/>
    <property type="evidence" value="ECO:0007669"/>
    <property type="project" value="InterPro"/>
</dbReference>
<dbReference type="Gene3D" id="3.90.550.10">
    <property type="entry name" value="Spore Coat Polysaccharide Biosynthesis Protein SpsA, Chain A"/>
    <property type="match status" value="1"/>
</dbReference>
<keyword evidence="3" id="KW-0808">Transferase</keyword>
<dbReference type="Proteomes" id="UP000007879">
    <property type="component" value="Unassembled WGS sequence"/>
</dbReference>
<reference evidence="9" key="1">
    <citation type="journal article" date="2010" name="Nature">
        <title>The Amphimedon queenslandica genome and the evolution of animal complexity.</title>
        <authorList>
            <person name="Srivastava M."/>
            <person name="Simakov O."/>
            <person name="Chapman J."/>
            <person name="Fahey B."/>
            <person name="Gauthier M.E."/>
            <person name="Mitros T."/>
            <person name="Richards G.S."/>
            <person name="Conaco C."/>
            <person name="Dacre M."/>
            <person name="Hellsten U."/>
            <person name="Larroux C."/>
            <person name="Putnam N.H."/>
            <person name="Stanke M."/>
            <person name="Adamska M."/>
            <person name="Darling A."/>
            <person name="Degnan S.M."/>
            <person name="Oakley T.H."/>
            <person name="Plachetzki D.C."/>
            <person name="Zhai Y."/>
            <person name="Adamski M."/>
            <person name="Calcino A."/>
            <person name="Cummins S.F."/>
            <person name="Goodstein D.M."/>
            <person name="Harris C."/>
            <person name="Jackson D.J."/>
            <person name="Leys S.P."/>
            <person name="Shu S."/>
            <person name="Woodcroft B.J."/>
            <person name="Vervoort M."/>
            <person name="Kosik K.S."/>
            <person name="Manning G."/>
            <person name="Degnan B.M."/>
            <person name="Rokhsar D.S."/>
        </authorList>
    </citation>
    <scope>NUCLEOTIDE SEQUENCE [LARGE SCALE GENOMIC DNA]</scope>
</reference>
<dbReference type="AlphaFoldDB" id="A0A1X7VML6"/>
<sequence>MAGTKDVFVFLVVIGSCLTFGIFLYTRYVPYSMPTIKDAGIQLSDAITKEETTCPPPLGVNLSLASKLSGYTPLSYHTNYSRNTFTIVMPTYGRSAQLPQILTHYCGISNVAKILVLWNNIGVQVPGPIKDFKCQVPLKIKIMEENKLTSRFVPYPEIETEAIYAVDDDRMVDPVGMEKGFEAWKAFPHLIVGFCERSHSFKNGRYKYSGGKSYSMILTNSVFLHRMYLKMFTESLPHSIHAFIDKNMNGEDIAMNAMVADYLKKLDRPQCPCVKVKGSTKEIHMKPTKPGQYVSLYHRGNHMKKRDECLNLIANEYKYMPLIPCKFVIT</sequence>
<keyword evidence="6" id="KW-0812">Transmembrane</keyword>
<dbReference type="EnsemblMetazoa" id="XM_003383356.3">
    <property type="protein sequence ID" value="XP_003383404.1"/>
    <property type="gene ID" value="LOC100633921"/>
</dbReference>
<evidence type="ECO:0000256" key="5">
    <source>
        <dbReference type="ARBA" id="ARBA00023157"/>
    </source>
</evidence>
<evidence type="ECO:0000313" key="9">
    <source>
        <dbReference type="Proteomes" id="UP000007879"/>
    </source>
</evidence>
<organism evidence="8">
    <name type="scientific">Amphimedon queenslandica</name>
    <name type="common">Sponge</name>
    <dbReference type="NCBI Taxonomy" id="400682"/>
    <lineage>
        <taxon>Eukaryota</taxon>
        <taxon>Metazoa</taxon>
        <taxon>Porifera</taxon>
        <taxon>Demospongiae</taxon>
        <taxon>Heteroscleromorpha</taxon>
        <taxon>Haplosclerida</taxon>
        <taxon>Niphatidae</taxon>
        <taxon>Amphimedon</taxon>
    </lineage>
</organism>
<protein>
    <recommendedName>
        <fullName evidence="7">Glycosyl transferase 64 domain-containing protein</fullName>
    </recommendedName>
</protein>
<reference evidence="8" key="2">
    <citation type="submission" date="2017-05" db="UniProtKB">
        <authorList>
            <consortium name="EnsemblMetazoa"/>
        </authorList>
    </citation>
    <scope>IDENTIFICATION</scope>
</reference>
<keyword evidence="5" id="KW-1015">Disulfide bond</keyword>
<dbReference type="EnsemblMetazoa" id="Aqu2.1.41636_001">
    <property type="protein sequence ID" value="Aqu2.1.41636_001"/>
    <property type="gene ID" value="Aqu2.1.41636"/>
</dbReference>
<evidence type="ECO:0000256" key="6">
    <source>
        <dbReference type="SAM" id="Phobius"/>
    </source>
</evidence>
<dbReference type="InterPro" id="IPR004263">
    <property type="entry name" value="Exostosin"/>
</dbReference>
<dbReference type="PANTHER" id="PTHR48261">
    <property type="entry name" value="ACETYLGLUCOSAMINYLTRANSFERASE"/>
    <property type="match status" value="1"/>
</dbReference>
<dbReference type="GO" id="GO:0005789">
    <property type="term" value="C:endoplasmic reticulum membrane"/>
    <property type="evidence" value="ECO:0007669"/>
    <property type="project" value="UniProtKB-SubCell"/>
</dbReference>
<evidence type="ECO:0000313" key="8">
    <source>
        <dbReference type="EnsemblMetazoa" id="Aqu2.1.41636_001"/>
    </source>
</evidence>
<evidence type="ECO:0000256" key="1">
    <source>
        <dbReference type="ARBA" id="ARBA00004648"/>
    </source>
</evidence>
<comment type="similarity">
    <text evidence="2">Belongs to the glycosyltransferase 47 family.</text>
</comment>
<dbReference type="SUPFAM" id="SSF53448">
    <property type="entry name" value="Nucleotide-diphospho-sugar transferases"/>
    <property type="match status" value="1"/>
</dbReference>
<proteinExistence type="inferred from homology"/>
<dbReference type="OrthoDB" id="2014201at2759"/>
<dbReference type="eggNOG" id="KOG1022">
    <property type="taxonomic scope" value="Eukaryota"/>
</dbReference>
<keyword evidence="6" id="KW-1133">Transmembrane helix</keyword>
<dbReference type="InterPro" id="IPR015338">
    <property type="entry name" value="GT64_dom"/>
</dbReference>
<dbReference type="PANTHER" id="PTHR48261:SF2">
    <property type="entry name" value="ACETYLGLUCOSAMINYLTRANSFERASE"/>
    <property type="match status" value="1"/>
</dbReference>
<dbReference type="KEGG" id="aqu:100633921"/>
<dbReference type="STRING" id="400682.A0A1X7VML6"/>
<name>A0A1X7VML6_AMPQE</name>
<evidence type="ECO:0000256" key="4">
    <source>
        <dbReference type="ARBA" id="ARBA00023136"/>
    </source>
</evidence>
<dbReference type="InParanoid" id="A0A1X7VML6"/>
<dbReference type="PROSITE" id="PS51257">
    <property type="entry name" value="PROKAR_LIPOPROTEIN"/>
    <property type="match status" value="1"/>
</dbReference>
<gene>
    <name evidence="8" type="primary">100633921</name>
</gene>
<comment type="subcellular location">
    <subcellularLocation>
        <location evidence="1">Endoplasmic reticulum membrane</location>
        <topology evidence="1">Single-pass type II membrane protein</topology>
    </subcellularLocation>
</comment>
<feature type="domain" description="Glycosyl transferase 64" evidence="7">
    <location>
        <begin position="85"/>
        <end position="324"/>
    </location>
</feature>